<dbReference type="Pfam" id="PF00175">
    <property type="entry name" value="NAD_binding_1"/>
    <property type="match status" value="1"/>
</dbReference>
<dbReference type="PROSITE" id="PS51384">
    <property type="entry name" value="FAD_FR"/>
    <property type="match status" value="1"/>
</dbReference>
<dbReference type="EMBL" id="AMWN01000008">
    <property type="protein sequence ID" value="EXJ80549.1"/>
    <property type="molecule type" value="Genomic_DNA"/>
</dbReference>
<dbReference type="Gene3D" id="1.20.990.10">
    <property type="entry name" value="NADPH-cytochrome p450 Reductase, Chain A, domain 3"/>
    <property type="match status" value="1"/>
</dbReference>
<feature type="binding site" evidence="10">
    <location>
        <begin position="104"/>
        <end position="113"/>
    </location>
    <ligand>
        <name>FMN</name>
        <dbReference type="ChEBI" id="CHEBI:58210"/>
    </ligand>
</feature>
<dbReference type="PANTHER" id="PTHR19384">
    <property type="entry name" value="NITRIC OXIDE SYNTHASE-RELATED"/>
    <property type="match status" value="1"/>
</dbReference>
<comment type="similarity">
    <text evidence="10">Belongs to the NADPH-dependent diflavin oxidoreductase NDOR1 family.</text>
</comment>
<organism evidence="14 15">
    <name type="scientific">Capronia coronata CBS 617.96</name>
    <dbReference type="NCBI Taxonomy" id="1182541"/>
    <lineage>
        <taxon>Eukaryota</taxon>
        <taxon>Fungi</taxon>
        <taxon>Dikarya</taxon>
        <taxon>Ascomycota</taxon>
        <taxon>Pezizomycotina</taxon>
        <taxon>Eurotiomycetes</taxon>
        <taxon>Chaetothyriomycetidae</taxon>
        <taxon>Chaetothyriales</taxon>
        <taxon>Herpotrichiellaceae</taxon>
        <taxon>Capronia</taxon>
    </lineage>
</organism>
<dbReference type="GO" id="GO:0050660">
    <property type="term" value="F:flavin adenine dinucleotide binding"/>
    <property type="evidence" value="ECO:0007669"/>
    <property type="project" value="UniProtKB-UniRule"/>
</dbReference>
<dbReference type="SUPFAM" id="SSF63380">
    <property type="entry name" value="Riboflavin synthase domain-like"/>
    <property type="match status" value="1"/>
</dbReference>
<evidence type="ECO:0000259" key="13">
    <source>
        <dbReference type="PROSITE" id="PS51384"/>
    </source>
</evidence>
<dbReference type="GO" id="GO:0005739">
    <property type="term" value="C:mitochondrion"/>
    <property type="evidence" value="ECO:0007669"/>
    <property type="project" value="UniProtKB-SubCell"/>
</dbReference>
<dbReference type="HOGENOM" id="CLU_001570_17_6_1"/>
<evidence type="ECO:0000256" key="6">
    <source>
        <dbReference type="ARBA" id="ARBA00022827"/>
    </source>
</evidence>
<evidence type="ECO:0000313" key="14">
    <source>
        <dbReference type="EMBL" id="EXJ80549.1"/>
    </source>
</evidence>
<dbReference type="InterPro" id="IPR023173">
    <property type="entry name" value="NADPH_Cyt_P450_Rdtase_alpha"/>
</dbReference>
<dbReference type="InterPro" id="IPR017938">
    <property type="entry name" value="Riboflavin_synthase-like_b-brl"/>
</dbReference>
<keyword evidence="3 10" id="KW-0963">Cytoplasm</keyword>
<evidence type="ECO:0000256" key="7">
    <source>
        <dbReference type="ARBA" id="ARBA00022857"/>
    </source>
</evidence>
<feature type="compositionally biased region" description="Acidic residues" evidence="11">
    <location>
        <begin position="637"/>
        <end position="646"/>
    </location>
</feature>
<gene>
    <name evidence="10" type="primary">TAH18</name>
    <name evidence="14" type="ORF">A1O1_08695</name>
</gene>
<feature type="binding site" evidence="10">
    <location>
        <position position="672"/>
    </location>
    <ligand>
        <name>FAD</name>
        <dbReference type="ChEBI" id="CHEBI:57692"/>
    </ligand>
</feature>
<dbReference type="HAMAP" id="MF_03178">
    <property type="entry name" value="NDOR1"/>
    <property type="match status" value="1"/>
</dbReference>
<evidence type="ECO:0000259" key="12">
    <source>
        <dbReference type="PROSITE" id="PS50902"/>
    </source>
</evidence>
<dbReference type="GeneID" id="19163542"/>
<accession>W9YE11</accession>
<dbReference type="PRINTS" id="PR00371">
    <property type="entry name" value="FPNCR"/>
</dbReference>
<comment type="similarity">
    <text evidence="10">In the N-terminal section; belongs to the flavodoxin family.</text>
</comment>
<comment type="cofactor">
    <cofactor evidence="1 10">
        <name>FMN</name>
        <dbReference type="ChEBI" id="CHEBI:58210"/>
    </cofactor>
</comment>
<dbReference type="EC" id="1.18.1.-" evidence="10"/>
<sequence length="673" mass="75393">MGATTEHVQGRSALILYGTETGTSQDFAEEISRCLERLRFNTDVAGLDDVKYNHLSAYTFTVFVISTTGQGDFPDNARKFWTSLLRKKLLPTTLAGIRYALVGLGDSSYPKFNWAARKLDKRLRQLGATPVIDPCEADEQGDEGTDGSFLAWLDLFRKTVLDTFPLPEGVTTLSNEVLLPSKYRLEGVLTGSQSVETPSSADGVDLNATNTSANSFAAVLEVKERVTPSDHWQDVRFMRLKASGRIEYMPGDALAISPRNMPTDVSFLIERMNWHAAADIPIRLISTRSNKNNLSTLHPIFTRTDLTLRTLLTEYPDINAIPRRSFFGAIANYTSNEMHKERLLEFTDPQYLDEYYDYATRPRRSMIEILQEFDSVQIPWQEVTNIFPPLRLRQFSIASGGALKYTQDGRATIFELLVAIVKYRTVIKRIREGVCTKYLAQLPVGTTLQVSLKTEGRFSKTSGLEDSTHILVGAGTGIAPLRALIHEKIQHGQLCGRTALFFGCRNEKADYFFRDEWAAIQQQLQAQSQTREQISETNATADVGFEVIPAFSRDHKSKVYVQDQIRERSDLVWKYLRDQSATIIVCGSSGGMPKAVRQAIVDALVHQSRLRSEAKTALHDSATSSFSAVNSAREQPDDGGDEDDEGPIQTEADAESYLARLEKVGRYKQETWS</sequence>
<dbReference type="GO" id="GO:0160246">
    <property type="term" value="F:NADPH-iron-sulfur [2Fe-2S] protein oxidoreductase activity"/>
    <property type="evidence" value="ECO:0007669"/>
    <property type="project" value="InterPro"/>
</dbReference>
<protein>
    <recommendedName>
        <fullName evidence="10">NADPH-dependent diflavin oxidoreductase 1</fullName>
        <ecNumber evidence="10">1.18.1.-</ecNumber>
    </recommendedName>
    <alternativeName>
        <fullName evidence="10">NADPH-dependent FMN and FAD-containing oxidoreductase</fullName>
    </alternativeName>
</protein>
<dbReference type="PANTHER" id="PTHR19384:SF10">
    <property type="entry name" value="NADPH-DEPENDENT DIFLAVIN OXIDOREDUCTASE 1"/>
    <property type="match status" value="1"/>
</dbReference>
<feature type="region of interest" description="Disordered" evidence="11">
    <location>
        <begin position="616"/>
        <end position="655"/>
    </location>
</feature>
<dbReference type="GO" id="GO:0010181">
    <property type="term" value="F:FMN binding"/>
    <property type="evidence" value="ECO:0007669"/>
    <property type="project" value="UniProtKB-UniRule"/>
</dbReference>
<comment type="function">
    <text evidence="10">NADPH-dependent reductase which is a central component of the cytosolic iron-sulfur (Fe-S) protein assembly (CIA) machinery. Transfers electrons from NADPH via its FAD and FMN prosthetic groups to the [2Fe-2S] cluster of DRE2, another key component of the CIA machinery. In turn, this reduced cluster provides electrons for assembly of cytosolic iron-sulfur cluster proteins. Positively controls H(2)O(2)-induced cell death.</text>
</comment>
<dbReference type="Pfam" id="PF00667">
    <property type="entry name" value="FAD_binding_1"/>
    <property type="match status" value="1"/>
</dbReference>
<evidence type="ECO:0000313" key="15">
    <source>
        <dbReference type="Proteomes" id="UP000019484"/>
    </source>
</evidence>
<comment type="subunit">
    <text evidence="10">Interacts with DRE2; as part of the cytosolic iron-sulfur (Fe-S) protein assembly (CIA) machinery.</text>
</comment>
<feature type="binding site" evidence="10">
    <location>
        <begin position="66"/>
        <end position="69"/>
    </location>
    <ligand>
        <name>FMN</name>
        <dbReference type="ChEBI" id="CHEBI:58210"/>
    </ligand>
</feature>
<dbReference type="InterPro" id="IPR003097">
    <property type="entry name" value="CysJ-like_FAD-binding"/>
</dbReference>
<keyword evidence="10" id="KW-0496">Mitochondrion</keyword>
<feature type="domain" description="FAD-binding FR-type" evidence="13">
    <location>
        <begin position="213"/>
        <end position="461"/>
    </location>
</feature>
<dbReference type="SUPFAM" id="SSF52343">
    <property type="entry name" value="Ferredoxin reductase-like, C-terminal NADP-linked domain"/>
    <property type="match status" value="1"/>
</dbReference>
<dbReference type="RefSeq" id="XP_007727743.1">
    <property type="nucleotide sequence ID" value="XM_007729553.1"/>
</dbReference>
<comment type="subcellular location">
    <subcellularLocation>
        <location evidence="10">Cytoplasm</location>
    </subcellularLocation>
    <subcellularLocation>
        <location evidence="10">Mitochondrion</location>
    </subcellularLocation>
    <text evidence="10">Relocalizes to mitochondria after H(2)O(2) exposure.</text>
</comment>
<dbReference type="InterPro" id="IPR001094">
    <property type="entry name" value="Flavdoxin-like"/>
</dbReference>
<dbReference type="GO" id="GO:0003958">
    <property type="term" value="F:NADPH-hemoprotein reductase activity"/>
    <property type="evidence" value="ECO:0007669"/>
    <property type="project" value="UniProtKB-EC"/>
</dbReference>
<comment type="similarity">
    <text evidence="10">In the C-terminal section; belongs to the flavoprotein pyridine nucleotide cytochrome reductase family.</text>
</comment>
<keyword evidence="15" id="KW-1185">Reference proteome</keyword>
<feature type="binding site" evidence="10">
    <location>
        <begin position="552"/>
        <end position="553"/>
    </location>
    <ligand>
        <name>NADP(+)</name>
        <dbReference type="ChEBI" id="CHEBI:58349"/>
    </ligand>
</feature>
<dbReference type="STRING" id="1182541.W9YE11"/>
<evidence type="ECO:0000256" key="10">
    <source>
        <dbReference type="HAMAP-Rule" id="MF_03178"/>
    </source>
</evidence>
<feature type="binding site" evidence="10">
    <location>
        <position position="139"/>
    </location>
    <ligand>
        <name>FMN</name>
        <dbReference type="ChEBI" id="CHEBI:58210"/>
    </ligand>
</feature>
<dbReference type="InterPro" id="IPR028879">
    <property type="entry name" value="NDOR1"/>
</dbReference>
<dbReference type="OrthoDB" id="1856718at2759"/>
<dbReference type="GO" id="GO:0005829">
    <property type="term" value="C:cytosol"/>
    <property type="evidence" value="ECO:0007669"/>
    <property type="project" value="TreeGrafter"/>
</dbReference>
<evidence type="ECO:0000256" key="5">
    <source>
        <dbReference type="ARBA" id="ARBA00022643"/>
    </source>
</evidence>
<evidence type="ECO:0000256" key="1">
    <source>
        <dbReference type="ARBA" id="ARBA00001917"/>
    </source>
</evidence>
<comment type="cofactor">
    <cofactor evidence="2 10">
        <name>FAD</name>
        <dbReference type="ChEBI" id="CHEBI:57692"/>
    </cofactor>
</comment>
<evidence type="ECO:0000256" key="8">
    <source>
        <dbReference type="ARBA" id="ARBA00023002"/>
    </source>
</evidence>
<keyword evidence="8 10" id="KW-0560">Oxidoreductase</keyword>
<feature type="binding site" evidence="10">
    <location>
        <position position="363"/>
    </location>
    <ligand>
        <name>FAD</name>
        <dbReference type="ChEBI" id="CHEBI:57692"/>
    </ligand>
</feature>
<feature type="binding site" evidence="10">
    <location>
        <begin position="433"/>
        <end position="436"/>
    </location>
    <ligand>
        <name>FAD</name>
        <dbReference type="ChEBI" id="CHEBI:57692"/>
    </ligand>
</feature>
<dbReference type="InterPro" id="IPR039261">
    <property type="entry name" value="FNR_nucleotide-bd"/>
</dbReference>
<feature type="binding site" evidence="10">
    <location>
        <begin position="19"/>
        <end position="24"/>
    </location>
    <ligand>
        <name>FMN</name>
        <dbReference type="ChEBI" id="CHEBI:58210"/>
    </ligand>
</feature>
<dbReference type="Proteomes" id="UP000019484">
    <property type="component" value="Unassembled WGS sequence"/>
</dbReference>
<name>W9YE11_9EURO</name>
<dbReference type="InterPro" id="IPR001433">
    <property type="entry name" value="OxRdtase_FAD/NAD-bd"/>
</dbReference>
<dbReference type="eggNOG" id="KOG1159">
    <property type="taxonomic scope" value="Eukaryota"/>
</dbReference>
<keyword evidence="5 10" id="KW-0288">FMN</keyword>
<dbReference type="InterPro" id="IPR029039">
    <property type="entry name" value="Flavoprotein-like_sf"/>
</dbReference>
<evidence type="ECO:0000256" key="11">
    <source>
        <dbReference type="SAM" id="MobiDB-lite"/>
    </source>
</evidence>
<dbReference type="InterPro" id="IPR008254">
    <property type="entry name" value="Flavodoxin/NO_synth"/>
</dbReference>
<dbReference type="Gene3D" id="2.40.30.10">
    <property type="entry name" value="Translation factors"/>
    <property type="match status" value="1"/>
</dbReference>
<feature type="compositionally biased region" description="Polar residues" evidence="11">
    <location>
        <begin position="621"/>
        <end position="633"/>
    </location>
</feature>
<keyword evidence="6 10" id="KW-0274">FAD</keyword>
<comment type="caution">
    <text evidence="10">Lacks conserved residue(s) required for the propagation of feature annotation.</text>
</comment>
<dbReference type="FunFam" id="1.20.990.10:FF:000013">
    <property type="entry name" value="NADPH-dependent diflavin oxidoreductase 1"/>
    <property type="match status" value="1"/>
</dbReference>
<feature type="binding site" evidence="10">
    <location>
        <begin position="558"/>
        <end position="562"/>
    </location>
    <ligand>
        <name>NADP(+)</name>
        <dbReference type="ChEBI" id="CHEBI:58349"/>
    </ligand>
</feature>
<evidence type="ECO:0000256" key="3">
    <source>
        <dbReference type="ARBA" id="ARBA00022490"/>
    </source>
</evidence>
<dbReference type="GO" id="GO:0050661">
    <property type="term" value="F:NADP binding"/>
    <property type="evidence" value="ECO:0007669"/>
    <property type="project" value="UniProtKB-UniRule"/>
</dbReference>
<evidence type="ECO:0000256" key="9">
    <source>
        <dbReference type="ARBA" id="ARBA00049342"/>
    </source>
</evidence>
<feature type="domain" description="Flavodoxin-like" evidence="12">
    <location>
        <begin position="13"/>
        <end position="157"/>
    </location>
</feature>
<dbReference type="PRINTS" id="PR00369">
    <property type="entry name" value="FLAVODOXIN"/>
</dbReference>
<feature type="binding site" evidence="10">
    <location>
        <position position="476"/>
    </location>
    <ligand>
        <name>NADP(+)</name>
        <dbReference type="ChEBI" id="CHEBI:58349"/>
    </ligand>
</feature>
<dbReference type="InterPro" id="IPR001709">
    <property type="entry name" value="Flavoprot_Pyr_Nucl_cyt_Rdtase"/>
</dbReference>
<keyword evidence="7 10" id="KW-0521">NADP</keyword>
<feature type="binding site" evidence="10">
    <location>
        <begin position="393"/>
        <end position="396"/>
    </location>
    <ligand>
        <name>FAD</name>
        <dbReference type="ChEBI" id="CHEBI:57692"/>
    </ligand>
</feature>
<dbReference type="Pfam" id="PF00258">
    <property type="entry name" value="Flavodoxin_1"/>
    <property type="match status" value="1"/>
</dbReference>
<dbReference type="InterPro" id="IPR017927">
    <property type="entry name" value="FAD-bd_FR_type"/>
</dbReference>
<keyword evidence="4 10" id="KW-0285">Flavoprotein</keyword>
<dbReference type="Gene3D" id="3.40.50.80">
    <property type="entry name" value="Nucleotide-binding domain of ferredoxin-NADP reductase (FNR) module"/>
    <property type="match status" value="1"/>
</dbReference>
<comment type="caution">
    <text evidence="14">The sequence shown here is derived from an EMBL/GenBank/DDBJ whole genome shotgun (WGS) entry which is preliminary data.</text>
</comment>
<proteinExistence type="inferred from homology"/>
<dbReference type="SUPFAM" id="SSF52218">
    <property type="entry name" value="Flavoproteins"/>
    <property type="match status" value="1"/>
</dbReference>
<dbReference type="PROSITE" id="PS50902">
    <property type="entry name" value="FLAVODOXIN_LIKE"/>
    <property type="match status" value="1"/>
</dbReference>
<comment type="catalytic activity">
    <reaction evidence="9">
        <text>2 oxidized [cytochrome P450] + NADPH = 2 reduced [cytochrome P450] + NADP(+) + H(+)</text>
        <dbReference type="Rhea" id="RHEA:24040"/>
        <dbReference type="Rhea" id="RHEA-COMP:14627"/>
        <dbReference type="Rhea" id="RHEA-COMP:14628"/>
        <dbReference type="ChEBI" id="CHEBI:15378"/>
        <dbReference type="ChEBI" id="CHEBI:55376"/>
        <dbReference type="ChEBI" id="CHEBI:57783"/>
        <dbReference type="ChEBI" id="CHEBI:58349"/>
        <dbReference type="ChEBI" id="CHEBI:60344"/>
        <dbReference type="EC" id="1.6.2.4"/>
    </reaction>
</comment>
<dbReference type="Gene3D" id="3.40.50.360">
    <property type="match status" value="1"/>
</dbReference>
<comment type="catalytic activity">
    <reaction evidence="10">
        <text>2 oxidized [2Fe-2S]-[protein] + NADPH = 2 reduced [2Fe-2S]-[protein] + NADP(+) + H(+)</text>
        <dbReference type="Rhea" id="RHEA:67716"/>
        <dbReference type="Rhea" id="RHEA-COMP:17327"/>
        <dbReference type="Rhea" id="RHEA-COMP:17328"/>
        <dbReference type="ChEBI" id="CHEBI:15378"/>
        <dbReference type="ChEBI" id="CHEBI:33737"/>
        <dbReference type="ChEBI" id="CHEBI:33738"/>
        <dbReference type="ChEBI" id="CHEBI:57783"/>
        <dbReference type="ChEBI" id="CHEBI:58349"/>
    </reaction>
</comment>
<dbReference type="AlphaFoldDB" id="W9YE11"/>
<evidence type="ECO:0000256" key="2">
    <source>
        <dbReference type="ARBA" id="ARBA00001974"/>
    </source>
</evidence>
<evidence type="ECO:0000256" key="4">
    <source>
        <dbReference type="ARBA" id="ARBA00022630"/>
    </source>
</evidence>
<dbReference type="GO" id="GO:0016226">
    <property type="term" value="P:iron-sulfur cluster assembly"/>
    <property type="evidence" value="ECO:0007669"/>
    <property type="project" value="UniProtKB-UniRule"/>
</dbReference>
<reference evidence="14 15" key="1">
    <citation type="submission" date="2013-03" db="EMBL/GenBank/DDBJ databases">
        <title>The Genome Sequence of Capronia coronata CBS 617.96.</title>
        <authorList>
            <consortium name="The Broad Institute Genomics Platform"/>
            <person name="Cuomo C."/>
            <person name="de Hoog S."/>
            <person name="Gorbushina A."/>
            <person name="Walker B."/>
            <person name="Young S.K."/>
            <person name="Zeng Q."/>
            <person name="Gargeya S."/>
            <person name="Fitzgerald M."/>
            <person name="Haas B."/>
            <person name="Abouelleil A."/>
            <person name="Allen A.W."/>
            <person name="Alvarado L."/>
            <person name="Arachchi H.M."/>
            <person name="Berlin A.M."/>
            <person name="Chapman S.B."/>
            <person name="Gainer-Dewar J."/>
            <person name="Goldberg J."/>
            <person name="Griggs A."/>
            <person name="Gujja S."/>
            <person name="Hansen M."/>
            <person name="Howarth C."/>
            <person name="Imamovic A."/>
            <person name="Ireland A."/>
            <person name="Larimer J."/>
            <person name="McCowan C."/>
            <person name="Murphy C."/>
            <person name="Pearson M."/>
            <person name="Poon T.W."/>
            <person name="Priest M."/>
            <person name="Roberts A."/>
            <person name="Saif S."/>
            <person name="Shea T."/>
            <person name="Sisk P."/>
            <person name="Sykes S."/>
            <person name="Wortman J."/>
            <person name="Nusbaum C."/>
            <person name="Birren B."/>
        </authorList>
    </citation>
    <scope>NUCLEOTIDE SEQUENCE [LARGE SCALE GENOMIC DNA]</scope>
    <source>
        <strain evidence="14 15">CBS 617.96</strain>
    </source>
</reference>